<keyword evidence="7 10" id="KW-0472">Membrane</keyword>
<dbReference type="PANTHER" id="PTHR10408:SF9">
    <property type="entry name" value="STEROL O-ACYLTRANSFERASE 2-RELATED"/>
    <property type="match status" value="1"/>
</dbReference>
<evidence type="ECO:0000256" key="8">
    <source>
        <dbReference type="ARBA" id="ARBA00023315"/>
    </source>
</evidence>
<dbReference type="AlphaFoldDB" id="A0A6A6FMD0"/>
<feature type="transmembrane region" description="Helical" evidence="13">
    <location>
        <begin position="546"/>
        <end position="565"/>
    </location>
</feature>
<organism evidence="14 15">
    <name type="scientific">Cercospora zeae-maydis SCOH1-5</name>
    <dbReference type="NCBI Taxonomy" id="717836"/>
    <lineage>
        <taxon>Eukaryota</taxon>
        <taxon>Fungi</taxon>
        <taxon>Dikarya</taxon>
        <taxon>Ascomycota</taxon>
        <taxon>Pezizomycotina</taxon>
        <taxon>Dothideomycetes</taxon>
        <taxon>Dothideomycetidae</taxon>
        <taxon>Mycosphaerellales</taxon>
        <taxon>Mycosphaerellaceae</taxon>
        <taxon>Cercospora</taxon>
    </lineage>
</organism>
<proteinExistence type="inferred from homology"/>
<keyword evidence="6 13" id="KW-1133">Transmembrane helix</keyword>
<feature type="compositionally biased region" description="Basic and acidic residues" evidence="12">
    <location>
        <begin position="39"/>
        <end position="50"/>
    </location>
</feature>
<keyword evidence="15" id="KW-1185">Reference proteome</keyword>
<evidence type="ECO:0000256" key="9">
    <source>
        <dbReference type="ARBA" id="ARBA00023568"/>
    </source>
</evidence>
<gene>
    <name evidence="14" type="ORF">CERZMDRAFT_110219</name>
</gene>
<feature type="transmembrane region" description="Helical" evidence="13">
    <location>
        <begin position="200"/>
        <end position="219"/>
    </location>
</feature>
<feature type="transmembrane region" description="Helical" evidence="13">
    <location>
        <begin position="125"/>
        <end position="145"/>
    </location>
</feature>
<comment type="similarity">
    <text evidence="2 10">Belongs to the membrane-bound acyltransferase family. Sterol o-acyltransferase subfamily.</text>
</comment>
<dbReference type="Pfam" id="PF03062">
    <property type="entry name" value="MBOAT"/>
    <property type="match status" value="1"/>
</dbReference>
<evidence type="ECO:0000256" key="2">
    <source>
        <dbReference type="ARBA" id="ARBA00009010"/>
    </source>
</evidence>
<keyword evidence="3 10" id="KW-0808">Transferase</keyword>
<evidence type="ECO:0000256" key="5">
    <source>
        <dbReference type="ARBA" id="ARBA00022824"/>
    </source>
</evidence>
<evidence type="ECO:0000313" key="15">
    <source>
        <dbReference type="Proteomes" id="UP000799539"/>
    </source>
</evidence>
<keyword evidence="4 13" id="KW-0812">Transmembrane</keyword>
<comment type="subcellular location">
    <subcellularLocation>
        <location evidence="1 10">Endoplasmic reticulum membrane</location>
        <topology evidence="1 10">Multi-pass membrane protein</topology>
    </subcellularLocation>
</comment>
<dbReference type="PANTHER" id="PTHR10408">
    <property type="entry name" value="STEROL O-ACYLTRANSFERASE"/>
    <property type="match status" value="1"/>
</dbReference>
<evidence type="ECO:0000256" key="3">
    <source>
        <dbReference type="ARBA" id="ARBA00022679"/>
    </source>
</evidence>
<dbReference type="PIRSF" id="PIRSF000439">
    <property type="entry name" value="Oat_ACAT_DAG_ARE"/>
    <property type="match status" value="1"/>
</dbReference>
<dbReference type="GO" id="GO:0034737">
    <property type="term" value="F:ergosterol O-acyltransferase activity"/>
    <property type="evidence" value="ECO:0007669"/>
    <property type="project" value="TreeGrafter"/>
</dbReference>
<evidence type="ECO:0000256" key="1">
    <source>
        <dbReference type="ARBA" id="ARBA00004477"/>
    </source>
</evidence>
<name>A0A6A6FMD0_9PEZI</name>
<dbReference type="EMBL" id="ML992667">
    <property type="protein sequence ID" value="KAF2214597.1"/>
    <property type="molecule type" value="Genomic_DNA"/>
</dbReference>
<keyword evidence="5 10" id="KW-0256">Endoplasmic reticulum</keyword>
<dbReference type="GO" id="GO:0005789">
    <property type="term" value="C:endoplasmic reticulum membrane"/>
    <property type="evidence" value="ECO:0007669"/>
    <property type="project" value="UniProtKB-SubCell"/>
</dbReference>
<feature type="active site" evidence="11">
    <location>
        <position position="503"/>
    </location>
</feature>
<evidence type="ECO:0000313" key="14">
    <source>
        <dbReference type="EMBL" id="KAF2214597.1"/>
    </source>
</evidence>
<evidence type="ECO:0000256" key="12">
    <source>
        <dbReference type="SAM" id="MobiDB-lite"/>
    </source>
</evidence>
<evidence type="ECO:0000256" key="10">
    <source>
        <dbReference type="PIRNR" id="PIRNR000439"/>
    </source>
</evidence>
<feature type="transmembrane region" description="Helical" evidence="13">
    <location>
        <begin position="414"/>
        <end position="438"/>
    </location>
</feature>
<evidence type="ECO:0000256" key="7">
    <source>
        <dbReference type="ARBA" id="ARBA00023136"/>
    </source>
</evidence>
<dbReference type="InterPro" id="IPR014371">
    <property type="entry name" value="Oat_ACAT_DAG_ARE"/>
</dbReference>
<dbReference type="OrthoDB" id="10039049at2759"/>
<protein>
    <recommendedName>
        <fullName evidence="10">O-acyltransferase</fullName>
    </recommendedName>
</protein>
<dbReference type="Proteomes" id="UP000799539">
    <property type="component" value="Unassembled WGS sequence"/>
</dbReference>
<keyword evidence="8 10" id="KW-0012">Acyltransferase</keyword>
<feature type="transmembrane region" description="Helical" evidence="13">
    <location>
        <begin position="165"/>
        <end position="188"/>
    </location>
</feature>
<feature type="transmembrane region" description="Helical" evidence="13">
    <location>
        <begin position="516"/>
        <end position="534"/>
    </location>
</feature>
<comment type="function">
    <text evidence="9">Sterol O-acyltransferase that catalyzes the formation of stery esters.</text>
</comment>
<feature type="transmembrane region" description="Helical" evidence="13">
    <location>
        <begin position="231"/>
        <end position="250"/>
    </location>
</feature>
<evidence type="ECO:0000256" key="6">
    <source>
        <dbReference type="ARBA" id="ARBA00022989"/>
    </source>
</evidence>
<sequence length="566" mass="65033">MAGELRWSMGDAEAVRQNLCSNDDDSSKYSKLHQPRARKALDPRFARDFDGDIAPDRLAPGSGNISGPGTPAPPDDAPLSVKATSAARKHVRRKTRQQRLFPSIDYEERVSHFDPKSSYSNFRGFFVLFWIGLAIMILTAMLRNLKETGRLLNFKQWPLFTKDLFELALSDAFMAASTALALPLNLLFMKNRGPLRWNRGGIVVQSVFQSIWLWFWVGWPFVRQWSWTAQVYFLLHTMALGFKIHSYAFYNGHLATTLQRLQELDQPTGPQTPTAAAVKYPHTYTQPAPGEHEQGEDSKNQHTSTVMQLREDLATELTSPLGNVSYPQNLTLRNFAFYLMCPTLCYELEYPRTPSRSYLELFYKTLAVFGCIFLITVTTEEFILPVLDNSAIRLQQTQNRIDSSLIFAETVSSLLFPFMVEFLLVFLVIFEYVLGAFAELTRFGDRHFYSDWWNSTSWIEFSREWNKPVHHFFHRHVYLASRSVNLSKPVATVLTFLISGLAHELIMGCITRKARGYGFLMLMLQIPICTVQQTPWFKRRTLLNNIMFWISMILGLSLLCALYVLV</sequence>
<evidence type="ECO:0000256" key="13">
    <source>
        <dbReference type="SAM" id="Phobius"/>
    </source>
</evidence>
<feature type="transmembrane region" description="Helical" evidence="13">
    <location>
        <begin position="361"/>
        <end position="379"/>
    </location>
</feature>
<feature type="region of interest" description="Disordered" evidence="12">
    <location>
        <begin position="18"/>
        <end position="78"/>
    </location>
</feature>
<accession>A0A6A6FMD0</accession>
<dbReference type="InterPro" id="IPR004299">
    <property type="entry name" value="MBOAT_fam"/>
</dbReference>
<dbReference type="GO" id="GO:0008204">
    <property type="term" value="P:ergosterol metabolic process"/>
    <property type="evidence" value="ECO:0007669"/>
    <property type="project" value="TreeGrafter"/>
</dbReference>
<reference evidence="14" key="1">
    <citation type="journal article" date="2020" name="Stud. Mycol.">
        <title>101 Dothideomycetes genomes: a test case for predicting lifestyles and emergence of pathogens.</title>
        <authorList>
            <person name="Haridas S."/>
            <person name="Albert R."/>
            <person name="Binder M."/>
            <person name="Bloem J."/>
            <person name="Labutti K."/>
            <person name="Salamov A."/>
            <person name="Andreopoulos B."/>
            <person name="Baker S."/>
            <person name="Barry K."/>
            <person name="Bills G."/>
            <person name="Bluhm B."/>
            <person name="Cannon C."/>
            <person name="Castanera R."/>
            <person name="Culley D."/>
            <person name="Daum C."/>
            <person name="Ezra D."/>
            <person name="Gonzalez J."/>
            <person name="Henrissat B."/>
            <person name="Kuo A."/>
            <person name="Liang C."/>
            <person name="Lipzen A."/>
            <person name="Lutzoni F."/>
            <person name="Magnuson J."/>
            <person name="Mondo S."/>
            <person name="Nolan M."/>
            <person name="Ohm R."/>
            <person name="Pangilinan J."/>
            <person name="Park H.-J."/>
            <person name="Ramirez L."/>
            <person name="Alfaro M."/>
            <person name="Sun H."/>
            <person name="Tritt A."/>
            <person name="Yoshinaga Y."/>
            <person name="Zwiers L.-H."/>
            <person name="Turgeon B."/>
            <person name="Goodwin S."/>
            <person name="Spatafora J."/>
            <person name="Crous P."/>
            <person name="Grigoriev I."/>
        </authorList>
    </citation>
    <scope>NUCLEOTIDE SEQUENCE</scope>
    <source>
        <strain evidence="14">SCOH1-5</strain>
    </source>
</reference>
<evidence type="ECO:0000256" key="11">
    <source>
        <dbReference type="PIRSR" id="PIRSR000439-1"/>
    </source>
</evidence>
<evidence type="ECO:0000256" key="4">
    <source>
        <dbReference type="ARBA" id="ARBA00022692"/>
    </source>
</evidence>